<dbReference type="AlphaFoldDB" id="A0A653CJ05"/>
<dbReference type="SMART" id="SM00320">
    <property type="entry name" value="WD40"/>
    <property type="match status" value="3"/>
</dbReference>
<dbReference type="Proteomes" id="UP000410492">
    <property type="component" value="Unassembled WGS sequence"/>
</dbReference>
<evidence type="ECO:0000259" key="2">
    <source>
        <dbReference type="Pfam" id="PF23586"/>
    </source>
</evidence>
<protein>
    <recommendedName>
        <fullName evidence="2">NWD2 C-terminal beta-propeller domain-containing protein</fullName>
    </recommendedName>
</protein>
<dbReference type="InterPro" id="IPR015943">
    <property type="entry name" value="WD40/YVTN_repeat-like_dom_sf"/>
</dbReference>
<proteinExistence type="predicted"/>
<dbReference type="PANTHER" id="PTHR19871:SF14">
    <property type="entry name" value="DUF4062 DOMAIN-CONTAINING PROTEIN"/>
    <property type="match status" value="1"/>
</dbReference>
<dbReference type="Gene3D" id="2.130.10.10">
    <property type="entry name" value="YVTN repeat-like/Quinoprotein amine dehydrogenase"/>
    <property type="match status" value="2"/>
</dbReference>
<gene>
    <name evidence="3" type="ORF">CALMAC_LOCUS9425</name>
</gene>
<organism evidence="3 4">
    <name type="scientific">Callosobruchus maculatus</name>
    <name type="common">Southern cowpea weevil</name>
    <name type="synonym">Pulse bruchid</name>
    <dbReference type="NCBI Taxonomy" id="64391"/>
    <lineage>
        <taxon>Eukaryota</taxon>
        <taxon>Metazoa</taxon>
        <taxon>Ecdysozoa</taxon>
        <taxon>Arthropoda</taxon>
        <taxon>Hexapoda</taxon>
        <taxon>Insecta</taxon>
        <taxon>Pterygota</taxon>
        <taxon>Neoptera</taxon>
        <taxon>Endopterygota</taxon>
        <taxon>Coleoptera</taxon>
        <taxon>Polyphaga</taxon>
        <taxon>Cucujiformia</taxon>
        <taxon>Chrysomeloidea</taxon>
        <taxon>Chrysomelidae</taxon>
        <taxon>Bruchinae</taxon>
        <taxon>Bruchini</taxon>
        <taxon>Callosobruchus</taxon>
    </lineage>
</organism>
<keyword evidence="4" id="KW-1185">Reference proteome</keyword>
<evidence type="ECO:0000313" key="3">
    <source>
        <dbReference type="EMBL" id="VEN47743.1"/>
    </source>
</evidence>
<dbReference type="InterPro" id="IPR052752">
    <property type="entry name" value="NACHT-WD_repeat"/>
</dbReference>
<evidence type="ECO:0000256" key="1">
    <source>
        <dbReference type="SAM" id="MobiDB-lite"/>
    </source>
</evidence>
<feature type="region of interest" description="Disordered" evidence="1">
    <location>
        <begin position="586"/>
        <end position="605"/>
    </location>
</feature>
<dbReference type="OrthoDB" id="2325716at2759"/>
<name>A0A653CJ05_CALMS</name>
<dbReference type="Pfam" id="PF23586">
    <property type="entry name" value="Beta-prop_NWD2_C"/>
    <property type="match status" value="1"/>
</dbReference>
<feature type="compositionally biased region" description="Basic and acidic residues" evidence="1">
    <location>
        <begin position="595"/>
        <end position="605"/>
    </location>
</feature>
<evidence type="ECO:0000313" key="4">
    <source>
        <dbReference type="Proteomes" id="UP000410492"/>
    </source>
</evidence>
<dbReference type="InterPro" id="IPR036322">
    <property type="entry name" value="WD40_repeat_dom_sf"/>
</dbReference>
<sequence>FFSALVLSKDKNTVYACTTPGTYQISKYVKSEDTKTWEKVEDLPRAENDELEMMLQLKLDKDDKFLFGTTSNGFVIWDLDEETKIYDGAIVLTLPYGTRNITTKMLQSNSIVLSAHKNYAIAGVRKNLYVWSVEKKKLMKILDAHFGRIIQLEALTIGNWNSIVTSSIDRTAKVWNINNIFETVHVIDRHELQVDSISLSDDLSLAVTTTRNCVGVWDLRIGKLVAKLADSPLGAIVTHAIITPDGKYIISAESGNFLIWLRLTQMVIFKEEQPGIKQLTLIEDGTKVLSISKPSNPPGTDLVRTTATVCVREVPSGDMVYTFEYPVRSITGVPFRPAVITSDQQYLVLAAADKTNRDCVIIHNAQNGALLHRVPLKASAIKDISALVAMPHKPHLIAVLTTDKGAVIDIRNKKHIRTVPKWGGSLTKDGKYGLYAPSRGGLELIELKKGSTVRTFIPKVAEGVFSIICLFNKTDEYVLYYHSGRKTLRVFRTSDAEMVANYRVQAELTAVESTPDGNALVLGTIDGCVSVLAIVDQTKKDMNQYLAQMPSRDEGWKKKVEKMKAQTRFKAVGSIAKLSTLFAENNKDVSNNNAENRKPGNEQSA</sequence>
<dbReference type="PANTHER" id="PTHR19871">
    <property type="entry name" value="BETA TRANSDUCIN-RELATED PROTEIN"/>
    <property type="match status" value="1"/>
</dbReference>
<dbReference type="EMBL" id="CAACVG010007953">
    <property type="protein sequence ID" value="VEN47743.1"/>
    <property type="molecule type" value="Genomic_DNA"/>
</dbReference>
<feature type="non-terminal residue" evidence="3">
    <location>
        <position position="1"/>
    </location>
</feature>
<reference evidence="3 4" key="1">
    <citation type="submission" date="2019-01" db="EMBL/GenBank/DDBJ databases">
        <authorList>
            <person name="Sayadi A."/>
        </authorList>
    </citation>
    <scope>NUCLEOTIDE SEQUENCE [LARGE SCALE GENOMIC DNA]</scope>
</reference>
<dbReference type="SUPFAM" id="SSF50978">
    <property type="entry name" value="WD40 repeat-like"/>
    <property type="match status" value="2"/>
</dbReference>
<dbReference type="InterPro" id="IPR001680">
    <property type="entry name" value="WD40_rpt"/>
</dbReference>
<dbReference type="InterPro" id="IPR056534">
    <property type="entry name" value="Beta-prop_NWD2_C"/>
</dbReference>
<accession>A0A653CJ05</accession>
<feature type="domain" description="NWD2 C-terminal beta-propeller" evidence="2">
    <location>
        <begin position="184"/>
        <end position="534"/>
    </location>
</feature>